<sequence length="67" mass="7655">MHPCGKEVVSLITKLLSRTEFVLTEKLPNGQTAVRMEDAAVPWPRMQSALSERMQVSLDCAQRRTRR</sequence>
<keyword evidence="2" id="KW-1185">Reference proteome</keyword>
<proteinExistence type="predicted"/>
<reference evidence="1 2" key="1">
    <citation type="submission" date="2017-08" db="EMBL/GenBank/DDBJ databases">
        <title>Mesorhizobium wenxinae sp. nov., a novel rhizobial species isolated from root nodules of chickpea (Cicer arietinum L.).</title>
        <authorList>
            <person name="Zhang J."/>
        </authorList>
    </citation>
    <scope>NUCLEOTIDE SEQUENCE [LARGE SCALE GENOMIC DNA]</scope>
    <source>
        <strain evidence="1 2">SDW018</strain>
    </source>
</reference>
<name>A0A271LMS3_9HYPH</name>
<dbReference type="Proteomes" id="UP000216442">
    <property type="component" value="Unassembled WGS sequence"/>
</dbReference>
<accession>A0A271LMS3</accession>
<evidence type="ECO:0000313" key="1">
    <source>
        <dbReference type="EMBL" id="PAQ08610.1"/>
    </source>
</evidence>
<evidence type="ECO:0000313" key="2">
    <source>
        <dbReference type="Proteomes" id="UP000216442"/>
    </source>
</evidence>
<dbReference type="AlphaFoldDB" id="A0A271LMS3"/>
<organism evidence="1 2">
    <name type="scientific">Mesorhizobium temperatum</name>
    <dbReference type="NCBI Taxonomy" id="241416"/>
    <lineage>
        <taxon>Bacteria</taxon>
        <taxon>Pseudomonadati</taxon>
        <taxon>Pseudomonadota</taxon>
        <taxon>Alphaproteobacteria</taxon>
        <taxon>Hyphomicrobiales</taxon>
        <taxon>Phyllobacteriaceae</taxon>
        <taxon>Mesorhizobium</taxon>
    </lineage>
</organism>
<gene>
    <name evidence="1" type="ORF">CIT26_16985</name>
</gene>
<comment type="caution">
    <text evidence="1">The sequence shown here is derived from an EMBL/GenBank/DDBJ whole genome shotgun (WGS) entry which is preliminary data.</text>
</comment>
<protein>
    <submittedName>
        <fullName evidence="1">Uncharacterized protein</fullName>
    </submittedName>
</protein>
<dbReference type="EMBL" id="NPKJ01000048">
    <property type="protein sequence ID" value="PAQ08610.1"/>
    <property type="molecule type" value="Genomic_DNA"/>
</dbReference>